<gene>
    <name evidence="1" type="ORF">FCALED_LOCUS6293</name>
</gene>
<evidence type="ECO:0000313" key="1">
    <source>
        <dbReference type="EMBL" id="CAG8554626.1"/>
    </source>
</evidence>
<comment type="caution">
    <text evidence="1">The sequence shown here is derived from an EMBL/GenBank/DDBJ whole genome shotgun (WGS) entry which is preliminary data.</text>
</comment>
<keyword evidence="2" id="KW-1185">Reference proteome</keyword>
<dbReference type="EMBL" id="CAJVPQ010001468">
    <property type="protein sequence ID" value="CAG8554626.1"/>
    <property type="molecule type" value="Genomic_DNA"/>
</dbReference>
<reference evidence="1" key="1">
    <citation type="submission" date="2021-06" db="EMBL/GenBank/DDBJ databases">
        <authorList>
            <person name="Kallberg Y."/>
            <person name="Tangrot J."/>
            <person name="Rosling A."/>
        </authorList>
    </citation>
    <scope>NUCLEOTIDE SEQUENCE</scope>
    <source>
        <strain evidence="1">UK204</strain>
    </source>
</reference>
<evidence type="ECO:0000313" key="2">
    <source>
        <dbReference type="Proteomes" id="UP000789570"/>
    </source>
</evidence>
<sequence>MESDLIDLKSDIERPCTQLFFDLTPTSKFSKEFAPDGWNKLISDRPVVLGVEYWNQSLITCLDKLMKARDLWKNLMAPDHKKNFHIIKTIEIKSCGGEACRALSLDGRCRVPWFIIKAGEVTVQSTIRRRNSEKKILKEN</sequence>
<proteinExistence type="predicted"/>
<organism evidence="1 2">
    <name type="scientific">Funneliformis caledonium</name>
    <dbReference type="NCBI Taxonomy" id="1117310"/>
    <lineage>
        <taxon>Eukaryota</taxon>
        <taxon>Fungi</taxon>
        <taxon>Fungi incertae sedis</taxon>
        <taxon>Mucoromycota</taxon>
        <taxon>Glomeromycotina</taxon>
        <taxon>Glomeromycetes</taxon>
        <taxon>Glomerales</taxon>
        <taxon>Glomeraceae</taxon>
        <taxon>Funneliformis</taxon>
    </lineage>
</organism>
<dbReference type="AlphaFoldDB" id="A0A9N9FRC9"/>
<dbReference type="Proteomes" id="UP000789570">
    <property type="component" value="Unassembled WGS sequence"/>
</dbReference>
<protein>
    <submittedName>
        <fullName evidence="1">9857_t:CDS:1</fullName>
    </submittedName>
</protein>
<accession>A0A9N9FRC9</accession>
<name>A0A9N9FRC9_9GLOM</name>